<name>A0A834R8B3_SARSC</name>
<dbReference type="PANTHER" id="PTHR25480">
    <property type="entry name" value="LEUCINE-RICH REPEAT-CONTAINING PROTEIN 73"/>
    <property type="match status" value="1"/>
</dbReference>
<gene>
    <name evidence="3" type="ORF">SSS_1155</name>
</gene>
<sequence>MAPLPSPSSSSSSSSGFSPGSKSPTPSSSSSSSSSGLASLSSSAQTDIRITCESDDGNIYDENVLVQKPQLLHLNKFKRHHQIHSKDHHLFPVNLSSAYSTPSLSDCNQTFNEKNGKNLPLRMQGLLLNQSNQLMISRATSMDEGIFQSPINSSNRVSAPTSPMGPKFKIIHDGDVHLCRLNHQRTIVSKILSSKFLRRWETHRIYLTSINLAPRTPVGFMEVPIPYSQIESVYAVNRWDTNQKFYIRIVVSDGSVLLQLPNKWVRDQWLHSINWKRFMLKFQQTLVNPSIRAEILTKELKNLIDLTLTTPLQDECIYQTSLDIINELLQLRLKELIRNDQPAEIQMATKHTNEEIIKILSPMLERTNPTTEICRFLSKHCRKYPRSIVICEYYAEIVQRILKHNMDFGKHPRMRVLVQDYFVALNQHVDGNHLIQAFIFSVHGRTMICPHPRVINNLVAACLASIFSLFEFKQLDSVNNHLFGKNLKTLDDQEWEIHTNCFINIFNIISLYEDWRLSLAQIIQPIPLPDSALSDPTFFKLFKPVIENITLDHRCDVHQMLLGMRENKISWLELFTPGHIGCDDDGFLWCQMLKTLTSCCYRRKRFYQTLMQTSFDACVLMALRENETCQSILCDLLEMELIDNEDVQQQIITTLESTATGKEQYESLCERQLHLREFQKRNGLRRLTLPSRSTDADLAKLLSNGSFGDLESLSLAFTQITSASAEYLIKLPSLRYLNLWSTRFNDSGLQMISEHLPQLECLNLCETPVTDKGLIYLTALKDLKKLNLNSTSLTIKTFEKLKQKLPSLQEFDVRYTEAW</sequence>
<dbReference type="InterPro" id="IPR056429">
    <property type="entry name" value="PH_CMIP"/>
</dbReference>
<reference evidence="4" key="3">
    <citation type="submission" date="2022-06" db="UniProtKB">
        <authorList>
            <consortium name="EnsemblMetazoa"/>
        </authorList>
    </citation>
    <scope>IDENTIFICATION</scope>
</reference>
<dbReference type="PANTHER" id="PTHR25480:SF0">
    <property type="entry name" value="C-MAF-INDUCING PROTEIN"/>
    <property type="match status" value="1"/>
</dbReference>
<proteinExistence type="predicted"/>
<reference evidence="5" key="1">
    <citation type="journal article" date="2020" name="PLoS Negl. Trop. Dis.">
        <title>High-quality nuclear genome for Sarcoptes scabiei-A critical resource for a neglected parasite.</title>
        <authorList>
            <person name="Korhonen P.K."/>
            <person name="Gasser R.B."/>
            <person name="Ma G."/>
            <person name="Wang T."/>
            <person name="Stroehlein A.J."/>
            <person name="Young N.D."/>
            <person name="Ang C.S."/>
            <person name="Fernando D.D."/>
            <person name="Lu H.C."/>
            <person name="Taylor S."/>
            <person name="Reynolds S.L."/>
            <person name="Mofiz E."/>
            <person name="Najaraj S.H."/>
            <person name="Gowda H."/>
            <person name="Madugundu A."/>
            <person name="Renuse S."/>
            <person name="Holt D."/>
            <person name="Pandey A."/>
            <person name="Papenfuss A.T."/>
            <person name="Fischer K."/>
        </authorList>
    </citation>
    <scope>NUCLEOTIDE SEQUENCE [LARGE SCALE GENOMIC DNA]</scope>
</reference>
<feature type="region of interest" description="Disordered" evidence="1">
    <location>
        <begin position="1"/>
        <end position="40"/>
    </location>
</feature>
<dbReference type="SUPFAM" id="SSF52047">
    <property type="entry name" value="RNI-like"/>
    <property type="match status" value="1"/>
</dbReference>
<organism evidence="3">
    <name type="scientific">Sarcoptes scabiei</name>
    <name type="common">Itch mite</name>
    <name type="synonym">Acarus scabiei</name>
    <dbReference type="NCBI Taxonomy" id="52283"/>
    <lineage>
        <taxon>Eukaryota</taxon>
        <taxon>Metazoa</taxon>
        <taxon>Ecdysozoa</taxon>
        <taxon>Arthropoda</taxon>
        <taxon>Chelicerata</taxon>
        <taxon>Arachnida</taxon>
        <taxon>Acari</taxon>
        <taxon>Acariformes</taxon>
        <taxon>Sarcoptiformes</taxon>
        <taxon>Astigmata</taxon>
        <taxon>Psoroptidia</taxon>
        <taxon>Sarcoptoidea</taxon>
        <taxon>Sarcoptidae</taxon>
        <taxon>Sarcoptinae</taxon>
        <taxon>Sarcoptes</taxon>
    </lineage>
</organism>
<dbReference type="EnsemblMetazoa" id="SSS_1155s_mrna">
    <property type="protein sequence ID" value="KAF7491921.1"/>
    <property type="gene ID" value="SSS_1155"/>
</dbReference>
<reference evidence="3" key="2">
    <citation type="submission" date="2020-01" db="EMBL/GenBank/DDBJ databases">
        <authorList>
            <person name="Korhonen P.K.K."/>
            <person name="Guangxu M.G."/>
            <person name="Wang T.W."/>
            <person name="Stroehlein A.J.S."/>
            <person name="Young N.D."/>
            <person name="Ang C.-S.A."/>
            <person name="Fernando D.W.F."/>
            <person name="Lu H.L."/>
            <person name="Taylor S.T."/>
            <person name="Ehtesham M.E.M."/>
            <person name="Najaraj S.H.N."/>
            <person name="Harsha G.H.G."/>
            <person name="Madugundu A.M."/>
            <person name="Renuse S.R."/>
            <person name="Holt D.H."/>
            <person name="Pandey A.P."/>
            <person name="Papenfuss A.P."/>
            <person name="Gasser R.B.G."/>
            <person name="Fischer K.F."/>
        </authorList>
    </citation>
    <scope>NUCLEOTIDE SEQUENCE</scope>
    <source>
        <strain evidence="3">SSS_KF_BRIS2020</strain>
    </source>
</reference>
<protein>
    <submittedName>
        <fullName evidence="3">C-Maf-inducing protein</fullName>
    </submittedName>
</protein>
<dbReference type="SMART" id="SM00368">
    <property type="entry name" value="LRR_RI"/>
    <property type="match status" value="2"/>
</dbReference>
<dbReference type="Proteomes" id="UP000070412">
    <property type="component" value="Unassembled WGS sequence"/>
</dbReference>
<evidence type="ECO:0000256" key="1">
    <source>
        <dbReference type="SAM" id="MobiDB-lite"/>
    </source>
</evidence>
<evidence type="ECO:0000313" key="4">
    <source>
        <dbReference type="EnsemblMetazoa" id="KAF7491921.1"/>
    </source>
</evidence>
<accession>A0A834R8B3</accession>
<dbReference type="Gene3D" id="3.80.10.10">
    <property type="entry name" value="Ribonuclease Inhibitor"/>
    <property type="match status" value="2"/>
</dbReference>
<evidence type="ECO:0000313" key="3">
    <source>
        <dbReference type="EMBL" id="KAF7491921.1"/>
    </source>
</evidence>
<evidence type="ECO:0000259" key="2">
    <source>
        <dbReference type="Pfam" id="PF23066"/>
    </source>
</evidence>
<keyword evidence="5" id="KW-1185">Reference proteome</keyword>
<dbReference type="InterPro" id="IPR032675">
    <property type="entry name" value="LRR_dom_sf"/>
</dbReference>
<dbReference type="Pfam" id="PF23066">
    <property type="entry name" value="PH_21"/>
    <property type="match status" value="1"/>
</dbReference>
<feature type="compositionally biased region" description="Low complexity" evidence="1">
    <location>
        <begin position="7"/>
        <end position="40"/>
    </location>
</feature>
<dbReference type="OrthoDB" id="10056090at2759"/>
<dbReference type="OMA" id="DECIYQT"/>
<dbReference type="EMBL" id="WVUK01000058">
    <property type="protein sequence ID" value="KAF7491921.1"/>
    <property type="molecule type" value="Genomic_DNA"/>
</dbReference>
<dbReference type="InterPro" id="IPR052813">
    <property type="entry name" value="CMIP"/>
</dbReference>
<feature type="domain" description="C-Maf-inducing protein PH" evidence="2">
    <location>
        <begin position="167"/>
        <end position="286"/>
    </location>
</feature>
<dbReference type="AlphaFoldDB" id="A0A834R8B3"/>
<evidence type="ECO:0000313" key="5">
    <source>
        <dbReference type="Proteomes" id="UP000070412"/>
    </source>
</evidence>